<dbReference type="eggNOG" id="COG1100">
    <property type="taxonomic scope" value="Bacteria"/>
</dbReference>
<dbReference type="PATRIC" id="fig|1184267.3.peg.202"/>
<evidence type="ECO:0000313" key="3">
    <source>
        <dbReference type="EMBL" id="AGH94419.1"/>
    </source>
</evidence>
<dbReference type="GO" id="GO:0003924">
    <property type="term" value="F:GTPase activity"/>
    <property type="evidence" value="ECO:0007669"/>
    <property type="project" value="InterPro"/>
</dbReference>
<dbReference type="PANTHER" id="PTHR42708">
    <property type="entry name" value="ATP/GTP-BINDING PROTEIN-RELATED"/>
    <property type="match status" value="1"/>
</dbReference>
<evidence type="ECO:0000256" key="2">
    <source>
        <dbReference type="ARBA" id="ARBA00023134"/>
    </source>
</evidence>
<dbReference type="HOGENOM" id="CLU_077110_0_0_7"/>
<evidence type="ECO:0000313" key="4">
    <source>
        <dbReference type="Proteomes" id="UP000012040"/>
    </source>
</evidence>
<keyword evidence="4" id="KW-1185">Reference proteome</keyword>
<name>M4VMV2_9BACT</name>
<dbReference type="OrthoDB" id="5292147at2"/>
<dbReference type="Proteomes" id="UP000012040">
    <property type="component" value="Chromosome"/>
</dbReference>
<proteinExistence type="predicted"/>
<dbReference type="InterPro" id="IPR027417">
    <property type="entry name" value="P-loop_NTPase"/>
</dbReference>
<evidence type="ECO:0000256" key="1">
    <source>
        <dbReference type="ARBA" id="ARBA00022741"/>
    </source>
</evidence>
<dbReference type="SUPFAM" id="SSF52540">
    <property type="entry name" value="P-loop containing nucleoside triphosphate hydrolases"/>
    <property type="match status" value="1"/>
</dbReference>
<dbReference type="RefSeq" id="WP_015468909.1">
    <property type="nucleotide sequence ID" value="NC_020813.1"/>
</dbReference>
<organism evidence="3 4">
    <name type="scientific">Pseudobdellovibrio exovorus JSS</name>
    <dbReference type="NCBI Taxonomy" id="1184267"/>
    <lineage>
        <taxon>Bacteria</taxon>
        <taxon>Pseudomonadati</taxon>
        <taxon>Bdellovibrionota</taxon>
        <taxon>Bdellovibrionia</taxon>
        <taxon>Bdellovibrionales</taxon>
        <taxon>Pseudobdellovibrionaceae</taxon>
        <taxon>Pseudobdellovibrio</taxon>
    </lineage>
</organism>
<dbReference type="EMBL" id="CP003537">
    <property type="protein sequence ID" value="AGH94419.1"/>
    <property type="molecule type" value="Genomic_DNA"/>
</dbReference>
<protein>
    <recommendedName>
        <fullName evidence="5">Gliding-motility protein MglA</fullName>
    </recommendedName>
</protein>
<reference evidence="3 4" key="1">
    <citation type="journal article" date="2013" name="ISME J.">
        <title>By their genes ye shall know them: genomic signatures of predatory bacteria.</title>
        <authorList>
            <person name="Pasternak Z."/>
            <person name="Pietrokovski S."/>
            <person name="Rotem O."/>
            <person name="Gophna U."/>
            <person name="Lurie-Weinberger M.N."/>
            <person name="Jurkevitch E."/>
        </authorList>
    </citation>
    <scope>NUCLEOTIDE SEQUENCE [LARGE SCALE GENOMIC DNA]</scope>
    <source>
        <strain evidence="3 4">JSS</strain>
    </source>
</reference>
<dbReference type="InterPro" id="IPR006689">
    <property type="entry name" value="Small_GTPase_ARF/SAR"/>
</dbReference>
<dbReference type="KEGG" id="bex:A11Q_199"/>
<dbReference type="PANTHER" id="PTHR42708:SF1">
    <property type="entry name" value="GLIDING MOTILITY PROTEIN MGLA"/>
    <property type="match status" value="1"/>
</dbReference>
<dbReference type="STRING" id="1184267.A11Q_199"/>
<dbReference type="Gene3D" id="3.40.50.300">
    <property type="entry name" value="P-loop containing nucleotide triphosphate hydrolases"/>
    <property type="match status" value="1"/>
</dbReference>
<accession>M4VMV2</accession>
<dbReference type="GO" id="GO:0005525">
    <property type="term" value="F:GTP binding"/>
    <property type="evidence" value="ECO:0007669"/>
    <property type="project" value="UniProtKB-KW"/>
</dbReference>
<gene>
    <name evidence="3" type="ORF">A11Q_199</name>
</gene>
<dbReference type="AlphaFoldDB" id="M4VMV2"/>
<sequence length="197" mass="22393">MSFINHNAKEIHCKIVYYGPSLGGKTTNIQWVYQSLAQDQKSKLVALNTEIERTLFFDFLPLEVGEIRGFQTRFHLYTVPGQVIYDASRKLILKGLDGVIFVADSQADRLEENIASMKNLEKNLEQQGYNIREVPLVIQYNKRDLPNALPIKELRQHLNHYNAQEVEASAFEGKGVLESFKLVSKNIIQILKGGTAV</sequence>
<keyword evidence="1" id="KW-0547">Nucleotide-binding</keyword>
<dbReference type="Pfam" id="PF00025">
    <property type="entry name" value="Arf"/>
    <property type="match status" value="1"/>
</dbReference>
<dbReference type="InterPro" id="IPR052705">
    <property type="entry name" value="Gliding_Motility_GTPase"/>
</dbReference>
<keyword evidence="2" id="KW-0342">GTP-binding</keyword>
<evidence type="ECO:0008006" key="5">
    <source>
        <dbReference type="Google" id="ProtNLM"/>
    </source>
</evidence>